<dbReference type="eggNOG" id="ENOG502TK42">
    <property type="taxonomic scope" value="Eukaryota"/>
</dbReference>
<accession>A0A1I7V1B6</accession>
<proteinExistence type="predicted"/>
<dbReference type="PANTHER" id="PTHR21503:SF8">
    <property type="entry name" value="F-BOX ASSOCIATED DOMAIN-CONTAINING PROTEIN-RELATED"/>
    <property type="match status" value="1"/>
</dbReference>
<reference evidence="3" key="1">
    <citation type="submission" date="2016-11" db="UniProtKB">
        <authorList>
            <consortium name="WormBaseParasite"/>
        </authorList>
    </citation>
    <scope>IDENTIFICATION</scope>
</reference>
<dbReference type="InterPro" id="IPR012885">
    <property type="entry name" value="F-box_Sdz-33"/>
</dbReference>
<evidence type="ECO:0000259" key="1">
    <source>
        <dbReference type="PROSITE" id="PS50181"/>
    </source>
</evidence>
<dbReference type="AlphaFoldDB" id="A0A1I7V1B6"/>
<dbReference type="Proteomes" id="UP000095282">
    <property type="component" value="Unplaced"/>
</dbReference>
<keyword evidence="2" id="KW-1185">Reference proteome</keyword>
<feature type="domain" description="F-box" evidence="1">
    <location>
        <begin position="1"/>
        <end position="48"/>
    </location>
</feature>
<dbReference type="PANTHER" id="PTHR21503">
    <property type="entry name" value="F-BOX-CONTAINING HYPOTHETICAL PROTEIN C.ELEGANS"/>
    <property type="match status" value="1"/>
</dbReference>
<dbReference type="Pfam" id="PF07735">
    <property type="entry name" value="FBA_2"/>
    <property type="match status" value="1"/>
</dbReference>
<organism evidence="2 3">
    <name type="scientific">Caenorhabditis tropicalis</name>
    <dbReference type="NCBI Taxonomy" id="1561998"/>
    <lineage>
        <taxon>Eukaryota</taxon>
        <taxon>Metazoa</taxon>
        <taxon>Ecdysozoa</taxon>
        <taxon>Nematoda</taxon>
        <taxon>Chromadorea</taxon>
        <taxon>Rhabditida</taxon>
        <taxon>Rhabditina</taxon>
        <taxon>Rhabditomorpha</taxon>
        <taxon>Rhabditoidea</taxon>
        <taxon>Rhabditidae</taxon>
        <taxon>Peloderinae</taxon>
        <taxon>Caenorhabditis</taxon>
    </lineage>
</organism>
<evidence type="ECO:0000313" key="2">
    <source>
        <dbReference type="Proteomes" id="UP000095282"/>
    </source>
</evidence>
<evidence type="ECO:0000313" key="3">
    <source>
        <dbReference type="WBParaSite" id="Csp11.Scaffold630.g21415.t1"/>
    </source>
</evidence>
<protein>
    <submittedName>
        <fullName evidence="3">F-box domain-containing protein</fullName>
    </submittedName>
</protein>
<dbReference type="PROSITE" id="PS50181">
    <property type="entry name" value="FBOX"/>
    <property type="match status" value="1"/>
</dbReference>
<sequence length="360" mass="43455">MFPLLQLPFLCIQEVTDQWELVQLYQISLLSKRARRILKKKKSCYSEVTLILSCRTLVIKSDNEEESILYFRRDRFKKYPECDYDNDPERKEDRSNYSPFFQETQHIMNVFNCPFRKIELDLKSPLTDNQLILFIDWLNGIKTEIREVCIDSFSRRMFEIFMNRFQRSIEDLEVYELIFSDVEREPINSNRLNFEIQRSFFVDCSEWFNLEFLLSMDSEQILANGMKLSAEDMNVFLRSWQEGKTNRNLKMLKITTGSTSDMKKVVKDCGAELIDPRTAKFKHTHFRDRESHDRWICGGIHIRRNDGRLAIIQTRNHEYLTEDENITQEQIQKYLVEKEIWNSEKNHEEWYKKWLGVYFI</sequence>
<name>A0A1I7V1B6_9PELO</name>
<dbReference type="WBParaSite" id="Csp11.Scaffold630.g21415.t1">
    <property type="protein sequence ID" value="Csp11.Scaffold630.g21415.t1"/>
    <property type="gene ID" value="Csp11.Scaffold630.g21415"/>
</dbReference>
<dbReference type="InterPro" id="IPR001810">
    <property type="entry name" value="F-box_dom"/>
</dbReference>